<dbReference type="EMBL" id="OX459946">
    <property type="protein sequence ID" value="CAI9152903.1"/>
    <property type="molecule type" value="Genomic_DNA"/>
</dbReference>
<reference evidence="2" key="1">
    <citation type="submission" date="2023-04" db="EMBL/GenBank/DDBJ databases">
        <authorList>
            <consortium name="ELIXIR-Norway"/>
        </authorList>
    </citation>
    <scope>NUCLEOTIDE SEQUENCE [LARGE SCALE GENOMIC DNA]</scope>
</reference>
<evidence type="ECO:0000256" key="1">
    <source>
        <dbReference type="SAM" id="MobiDB-lite"/>
    </source>
</evidence>
<proteinExistence type="predicted"/>
<feature type="region of interest" description="Disordered" evidence="1">
    <location>
        <begin position="328"/>
        <end position="347"/>
    </location>
</feature>
<feature type="region of interest" description="Disordered" evidence="1">
    <location>
        <begin position="145"/>
        <end position="176"/>
    </location>
</feature>
<evidence type="ECO:0000313" key="2">
    <source>
        <dbReference type="EMBL" id="CAI9152903.1"/>
    </source>
</evidence>
<name>A0ABN8XU31_RANTA</name>
<sequence length="347" mass="37104">MPWNANSFFTCPSSRCPLPSPSSPSPKSQISKSHFAWLVCAHSQPATSPRLHNPTLKCPQLPSNKGKTSPHPPWYEESSPFPLFLNHSPKLGTAANAFSEQLHPHRHVLSPPSTAPLLFRRPPPLWVSISYRVSAALAVSLARTAHTHRNKPTLAASWRRAIGPHPSPSPSSLEEPNFATSAAAYLRGESPPRQSQEDESSPEEPGSGEAGGGRWARLSLFFPPPLLGRVGAGWSGGSGRGGEWWAGARPGLGSGDRGVTIRRPPGSVGARTPFSPGAARPSSAPPQLLGAGGIQRAGRLEKQQETAAAGTGQRARIRRQLLLFGFPRLRVGREKDKHDDTASVSPK</sequence>
<keyword evidence="3" id="KW-1185">Reference proteome</keyword>
<protein>
    <submittedName>
        <fullName evidence="2">Uncharacterized protein</fullName>
    </submittedName>
</protein>
<organism evidence="2 3">
    <name type="scientific">Rangifer tarandus platyrhynchus</name>
    <name type="common">Svalbard reindeer</name>
    <dbReference type="NCBI Taxonomy" id="3082113"/>
    <lineage>
        <taxon>Eukaryota</taxon>
        <taxon>Metazoa</taxon>
        <taxon>Chordata</taxon>
        <taxon>Craniata</taxon>
        <taxon>Vertebrata</taxon>
        <taxon>Euteleostomi</taxon>
        <taxon>Mammalia</taxon>
        <taxon>Eutheria</taxon>
        <taxon>Laurasiatheria</taxon>
        <taxon>Artiodactyla</taxon>
        <taxon>Ruminantia</taxon>
        <taxon>Pecora</taxon>
        <taxon>Cervidae</taxon>
        <taxon>Odocoileinae</taxon>
        <taxon>Rangifer</taxon>
    </lineage>
</organism>
<feature type="compositionally biased region" description="Basic and acidic residues" evidence="1">
    <location>
        <begin position="331"/>
        <end position="341"/>
    </location>
</feature>
<feature type="compositionally biased region" description="Low complexity" evidence="1">
    <location>
        <begin position="273"/>
        <end position="286"/>
    </location>
</feature>
<accession>A0ABN8XU31</accession>
<feature type="region of interest" description="Disordered" evidence="1">
    <location>
        <begin position="45"/>
        <end position="72"/>
    </location>
</feature>
<gene>
    <name evidence="2" type="ORF">MRATA1EN1_LOCUS1865</name>
</gene>
<dbReference type="Proteomes" id="UP001176941">
    <property type="component" value="Chromosome 10"/>
</dbReference>
<feature type="region of interest" description="Disordered" evidence="1">
    <location>
        <begin position="240"/>
        <end position="291"/>
    </location>
</feature>
<feature type="region of interest" description="Disordered" evidence="1">
    <location>
        <begin position="188"/>
        <end position="215"/>
    </location>
</feature>
<feature type="compositionally biased region" description="Gly residues" evidence="1">
    <location>
        <begin position="240"/>
        <end position="256"/>
    </location>
</feature>
<evidence type="ECO:0000313" key="3">
    <source>
        <dbReference type="Proteomes" id="UP001176941"/>
    </source>
</evidence>